<gene>
    <name evidence="1" type="ORF">GALL_493750</name>
</gene>
<dbReference type="AlphaFoldDB" id="A0A1J5PUQ9"/>
<dbReference type="EMBL" id="MLJW01004960">
    <property type="protein sequence ID" value="OIQ69027.1"/>
    <property type="molecule type" value="Genomic_DNA"/>
</dbReference>
<reference evidence="1" key="1">
    <citation type="submission" date="2016-10" db="EMBL/GenBank/DDBJ databases">
        <title>Sequence of Gallionella enrichment culture.</title>
        <authorList>
            <person name="Poehlein A."/>
            <person name="Muehling M."/>
            <person name="Daniel R."/>
        </authorList>
    </citation>
    <scope>NUCLEOTIDE SEQUENCE</scope>
</reference>
<sequence>MASTYDRNVYEAGQVAGNKNEKLGCVAKAIIAQGQPGNDIVRNVIEEDHPQPYAAEQIEPEVTFDGMRERYLILIGHHAIHFVLLGIATRVTETILEYLRRAGVAQNSTASRLKSIV</sequence>
<proteinExistence type="predicted"/>
<evidence type="ECO:0000313" key="1">
    <source>
        <dbReference type="EMBL" id="OIQ69027.1"/>
    </source>
</evidence>
<organism evidence="1">
    <name type="scientific">mine drainage metagenome</name>
    <dbReference type="NCBI Taxonomy" id="410659"/>
    <lineage>
        <taxon>unclassified sequences</taxon>
        <taxon>metagenomes</taxon>
        <taxon>ecological metagenomes</taxon>
    </lineage>
</organism>
<protein>
    <submittedName>
        <fullName evidence="1">Uncharacterized protein</fullName>
    </submittedName>
</protein>
<name>A0A1J5PUQ9_9ZZZZ</name>
<comment type="caution">
    <text evidence="1">The sequence shown here is derived from an EMBL/GenBank/DDBJ whole genome shotgun (WGS) entry which is preliminary data.</text>
</comment>
<accession>A0A1J5PUQ9</accession>